<dbReference type="KEGG" id="hhy:Halhy_0919"/>
<dbReference type="Proteomes" id="UP000008461">
    <property type="component" value="Chromosome"/>
</dbReference>
<evidence type="ECO:0000256" key="11">
    <source>
        <dbReference type="SAM" id="Phobius"/>
    </source>
</evidence>
<evidence type="ECO:0000256" key="3">
    <source>
        <dbReference type="ARBA" id="ARBA00012438"/>
    </source>
</evidence>
<dbReference type="CDD" id="cd00082">
    <property type="entry name" value="HisKA"/>
    <property type="match status" value="1"/>
</dbReference>
<feature type="domain" description="HAMP" evidence="13">
    <location>
        <begin position="175"/>
        <end position="228"/>
    </location>
</feature>
<evidence type="ECO:0000259" key="12">
    <source>
        <dbReference type="PROSITE" id="PS50109"/>
    </source>
</evidence>
<evidence type="ECO:0000256" key="10">
    <source>
        <dbReference type="ARBA" id="ARBA00023136"/>
    </source>
</evidence>
<dbReference type="InterPro" id="IPR005467">
    <property type="entry name" value="His_kinase_dom"/>
</dbReference>
<keyword evidence="7 14" id="KW-0418">Kinase</keyword>
<evidence type="ECO:0000256" key="4">
    <source>
        <dbReference type="ARBA" id="ARBA00022553"/>
    </source>
</evidence>
<dbReference type="Gene3D" id="3.30.565.10">
    <property type="entry name" value="Histidine kinase-like ATPase, C-terminal domain"/>
    <property type="match status" value="1"/>
</dbReference>
<keyword evidence="5" id="KW-0808">Transferase</keyword>
<keyword evidence="9" id="KW-0902">Two-component regulatory system</keyword>
<dbReference type="EC" id="2.7.13.3" evidence="3"/>
<dbReference type="InterPro" id="IPR050428">
    <property type="entry name" value="TCS_sensor_his_kinase"/>
</dbReference>
<dbReference type="SMART" id="SM00388">
    <property type="entry name" value="HisKA"/>
    <property type="match status" value="1"/>
</dbReference>
<dbReference type="InterPro" id="IPR004358">
    <property type="entry name" value="Sig_transdc_His_kin-like_C"/>
</dbReference>
<keyword evidence="4" id="KW-0597">Phosphoprotein</keyword>
<dbReference type="SUPFAM" id="SSF158472">
    <property type="entry name" value="HAMP domain-like"/>
    <property type="match status" value="1"/>
</dbReference>
<dbReference type="SMART" id="SM00387">
    <property type="entry name" value="HATPase_c"/>
    <property type="match status" value="1"/>
</dbReference>
<dbReference type="HOGENOM" id="CLU_000445_89_6_10"/>
<dbReference type="PROSITE" id="PS50885">
    <property type="entry name" value="HAMP"/>
    <property type="match status" value="1"/>
</dbReference>
<dbReference type="InterPro" id="IPR003660">
    <property type="entry name" value="HAMP_dom"/>
</dbReference>
<dbReference type="EMBL" id="CP002691">
    <property type="protein sequence ID" value="AEE48820.1"/>
    <property type="molecule type" value="Genomic_DNA"/>
</dbReference>
<keyword evidence="8 11" id="KW-1133">Transmembrane helix</keyword>
<sequence length="454" mass="51939">MRFWQLNIRQRLTIFISISSFLILLLEGFFIYNHMVKFCKKEFKSRIKQRLAEADSLIIRDPNYPFTAIGNLPPGSLPEEKFAYTKESNQILLPNGDHQSSAIDTLKQKHCTYCFLRLNQRDYGILYDSTNHHTLILSAYDRYGQSKLRSLRHGIIVGILIGVILLSLVSWFWLTKFLQPISAKIQKARTIGTHNLNLRLEVKNSHDELGQLALTFNEMLDRIEAGFLFQQQFIRNASHEIRTPLTAITAEVDLALQKNRNPEKYQHALENIRQRAGQLNELVTQLLLLAKVEANTTINQQLCAADEILLFVVKNLQFKYVQIKEILSLKLEAADSTQFQVYCDHILLQAAFYNLLDNALKYGNNKPVVTRLFRSNNLLCLEIIDRGIGIDPKELEHLFEPFYRINRLNHPLGSGIGLSLVKSIAERFGGSIQLTSQLGQGTTVLFSLPSAIQD</sequence>
<dbReference type="Gene3D" id="1.10.287.130">
    <property type="match status" value="1"/>
</dbReference>
<dbReference type="InterPro" id="IPR003661">
    <property type="entry name" value="HisK_dim/P_dom"/>
</dbReference>
<dbReference type="RefSeq" id="WP_013763378.1">
    <property type="nucleotide sequence ID" value="NC_015510.1"/>
</dbReference>
<dbReference type="InterPro" id="IPR003594">
    <property type="entry name" value="HATPase_dom"/>
</dbReference>
<dbReference type="SMART" id="SM00304">
    <property type="entry name" value="HAMP"/>
    <property type="match status" value="1"/>
</dbReference>
<proteinExistence type="predicted"/>
<evidence type="ECO:0000256" key="1">
    <source>
        <dbReference type="ARBA" id="ARBA00000085"/>
    </source>
</evidence>
<dbReference type="STRING" id="760192.Halhy_0919"/>
<evidence type="ECO:0000256" key="6">
    <source>
        <dbReference type="ARBA" id="ARBA00022692"/>
    </source>
</evidence>
<evidence type="ECO:0000256" key="2">
    <source>
        <dbReference type="ARBA" id="ARBA00004370"/>
    </source>
</evidence>
<dbReference type="SUPFAM" id="SSF55874">
    <property type="entry name" value="ATPase domain of HSP90 chaperone/DNA topoisomerase II/histidine kinase"/>
    <property type="match status" value="1"/>
</dbReference>
<evidence type="ECO:0000259" key="13">
    <source>
        <dbReference type="PROSITE" id="PS50885"/>
    </source>
</evidence>
<dbReference type="OrthoDB" id="594725at2"/>
<organism evidence="14 15">
    <name type="scientific">Haliscomenobacter hydrossis (strain ATCC 27775 / DSM 1100 / LMG 10767 / O)</name>
    <dbReference type="NCBI Taxonomy" id="760192"/>
    <lineage>
        <taxon>Bacteria</taxon>
        <taxon>Pseudomonadati</taxon>
        <taxon>Bacteroidota</taxon>
        <taxon>Saprospiria</taxon>
        <taxon>Saprospirales</taxon>
        <taxon>Haliscomenobacteraceae</taxon>
        <taxon>Haliscomenobacter</taxon>
    </lineage>
</organism>
<dbReference type="Pfam" id="PF00672">
    <property type="entry name" value="HAMP"/>
    <property type="match status" value="1"/>
</dbReference>
<comment type="catalytic activity">
    <reaction evidence="1">
        <text>ATP + protein L-histidine = ADP + protein N-phospho-L-histidine.</text>
        <dbReference type="EC" id="2.7.13.3"/>
    </reaction>
</comment>
<keyword evidence="15" id="KW-1185">Reference proteome</keyword>
<dbReference type="eggNOG" id="COG5000">
    <property type="taxonomic scope" value="Bacteria"/>
</dbReference>
<keyword evidence="10 11" id="KW-0472">Membrane</keyword>
<evidence type="ECO:0000313" key="14">
    <source>
        <dbReference type="EMBL" id="AEE48820.1"/>
    </source>
</evidence>
<accession>F4L6D8</accession>
<dbReference type="eggNOG" id="COG2205">
    <property type="taxonomic scope" value="Bacteria"/>
</dbReference>
<dbReference type="GO" id="GO:0005886">
    <property type="term" value="C:plasma membrane"/>
    <property type="evidence" value="ECO:0007669"/>
    <property type="project" value="TreeGrafter"/>
</dbReference>
<dbReference type="PROSITE" id="PS50109">
    <property type="entry name" value="HIS_KIN"/>
    <property type="match status" value="1"/>
</dbReference>
<dbReference type="InterPro" id="IPR036890">
    <property type="entry name" value="HATPase_C_sf"/>
</dbReference>
<name>F4L6D8_HALH1</name>
<dbReference type="Pfam" id="PF00512">
    <property type="entry name" value="HisKA"/>
    <property type="match status" value="1"/>
</dbReference>
<reference key="2">
    <citation type="submission" date="2011-04" db="EMBL/GenBank/DDBJ databases">
        <title>Complete sequence of chromosome of Haliscomenobacter hydrossis DSM 1100.</title>
        <authorList>
            <consortium name="US DOE Joint Genome Institute (JGI-PGF)"/>
            <person name="Lucas S."/>
            <person name="Han J."/>
            <person name="Lapidus A."/>
            <person name="Bruce D."/>
            <person name="Goodwin L."/>
            <person name="Pitluck S."/>
            <person name="Peters L."/>
            <person name="Kyrpides N."/>
            <person name="Mavromatis K."/>
            <person name="Ivanova N."/>
            <person name="Ovchinnikova G."/>
            <person name="Pagani I."/>
            <person name="Daligault H."/>
            <person name="Detter J.C."/>
            <person name="Han C."/>
            <person name="Land M."/>
            <person name="Hauser L."/>
            <person name="Markowitz V."/>
            <person name="Cheng J.-F."/>
            <person name="Hugenholtz P."/>
            <person name="Woyke T."/>
            <person name="Wu D."/>
            <person name="Verbarg S."/>
            <person name="Frueling A."/>
            <person name="Brambilla E."/>
            <person name="Klenk H.-P."/>
            <person name="Eisen J.A."/>
        </authorList>
    </citation>
    <scope>NUCLEOTIDE SEQUENCE</scope>
    <source>
        <strain>DSM 1100</strain>
    </source>
</reference>
<dbReference type="SUPFAM" id="SSF47384">
    <property type="entry name" value="Homodimeric domain of signal transducing histidine kinase"/>
    <property type="match status" value="1"/>
</dbReference>
<dbReference type="GO" id="GO:0000155">
    <property type="term" value="F:phosphorelay sensor kinase activity"/>
    <property type="evidence" value="ECO:0007669"/>
    <property type="project" value="InterPro"/>
</dbReference>
<dbReference type="InterPro" id="IPR036097">
    <property type="entry name" value="HisK_dim/P_sf"/>
</dbReference>
<dbReference type="PRINTS" id="PR00344">
    <property type="entry name" value="BCTRLSENSOR"/>
</dbReference>
<dbReference type="Pfam" id="PF02518">
    <property type="entry name" value="HATPase_c"/>
    <property type="match status" value="1"/>
</dbReference>
<keyword evidence="6 11" id="KW-0812">Transmembrane</keyword>
<protein>
    <recommendedName>
        <fullName evidence="3">histidine kinase</fullName>
        <ecNumber evidence="3">2.7.13.3</ecNumber>
    </recommendedName>
</protein>
<gene>
    <name evidence="14" type="ordered locus">Halhy_0919</name>
</gene>
<dbReference type="AlphaFoldDB" id="F4L6D8"/>
<evidence type="ECO:0000313" key="15">
    <source>
        <dbReference type="Proteomes" id="UP000008461"/>
    </source>
</evidence>
<feature type="transmembrane region" description="Helical" evidence="11">
    <location>
        <begin position="12"/>
        <end position="32"/>
    </location>
</feature>
<evidence type="ECO:0000256" key="7">
    <source>
        <dbReference type="ARBA" id="ARBA00022777"/>
    </source>
</evidence>
<evidence type="ECO:0000256" key="9">
    <source>
        <dbReference type="ARBA" id="ARBA00023012"/>
    </source>
</evidence>
<dbReference type="PANTHER" id="PTHR45436:SF5">
    <property type="entry name" value="SENSOR HISTIDINE KINASE TRCS"/>
    <property type="match status" value="1"/>
</dbReference>
<evidence type="ECO:0000256" key="8">
    <source>
        <dbReference type="ARBA" id="ARBA00022989"/>
    </source>
</evidence>
<dbReference type="CDD" id="cd06225">
    <property type="entry name" value="HAMP"/>
    <property type="match status" value="1"/>
</dbReference>
<dbReference type="PANTHER" id="PTHR45436">
    <property type="entry name" value="SENSOR HISTIDINE KINASE YKOH"/>
    <property type="match status" value="1"/>
</dbReference>
<comment type="subcellular location">
    <subcellularLocation>
        <location evidence="2">Membrane</location>
    </subcellularLocation>
</comment>
<feature type="transmembrane region" description="Helical" evidence="11">
    <location>
        <begin position="155"/>
        <end position="174"/>
    </location>
</feature>
<feature type="domain" description="Histidine kinase" evidence="12">
    <location>
        <begin position="236"/>
        <end position="452"/>
    </location>
</feature>
<evidence type="ECO:0000256" key="5">
    <source>
        <dbReference type="ARBA" id="ARBA00022679"/>
    </source>
</evidence>
<reference evidence="14 15" key="1">
    <citation type="journal article" date="2011" name="Stand. Genomic Sci.">
        <title>Complete genome sequence of Haliscomenobacter hydrossis type strain (O).</title>
        <authorList>
            <consortium name="US DOE Joint Genome Institute (JGI-PGF)"/>
            <person name="Daligault H."/>
            <person name="Lapidus A."/>
            <person name="Zeytun A."/>
            <person name="Nolan M."/>
            <person name="Lucas S."/>
            <person name="Del Rio T.G."/>
            <person name="Tice H."/>
            <person name="Cheng J.F."/>
            <person name="Tapia R."/>
            <person name="Han C."/>
            <person name="Goodwin L."/>
            <person name="Pitluck S."/>
            <person name="Liolios K."/>
            <person name="Pagani I."/>
            <person name="Ivanova N."/>
            <person name="Huntemann M."/>
            <person name="Mavromatis K."/>
            <person name="Mikhailova N."/>
            <person name="Pati A."/>
            <person name="Chen A."/>
            <person name="Palaniappan K."/>
            <person name="Land M."/>
            <person name="Hauser L."/>
            <person name="Brambilla E.M."/>
            <person name="Rohde M."/>
            <person name="Verbarg S."/>
            <person name="Goker M."/>
            <person name="Bristow J."/>
            <person name="Eisen J.A."/>
            <person name="Markowitz V."/>
            <person name="Hugenholtz P."/>
            <person name="Kyrpides N.C."/>
            <person name="Klenk H.P."/>
            <person name="Woyke T."/>
        </authorList>
    </citation>
    <scope>NUCLEOTIDE SEQUENCE [LARGE SCALE GENOMIC DNA]</scope>
    <source>
        <strain evidence="15">ATCC 27775 / DSM 1100 / LMG 10767 / O</strain>
    </source>
</reference>
<dbReference type="FunFam" id="1.10.287.130:FF:000001">
    <property type="entry name" value="Two-component sensor histidine kinase"/>
    <property type="match status" value="1"/>
</dbReference>
<dbReference type="Gene3D" id="6.10.340.10">
    <property type="match status" value="1"/>
</dbReference>